<dbReference type="Gramene" id="TVU47050">
    <property type="protein sequence ID" value="TVU47050"/>
    <property type="gene ID" value="EJB05_06628"/>
</dbReference>
<dbReference type="EMBL" id="RWGY01000004">
    <property type="protein sequence ID" value="TVU47050.1"/>
    <property type="molecule type" value="Genomic_DNA"/>
</dbReference>
<dbReference type="AlphaFoldDB" id="A0A5J9WI70"/>
<dbReference type="CDD" id="cd00684">
    <property type="entry name" value="Terpene_cyclase_plant_C1"/>
    <property type="match status" value="1"/>
</dbReference>
<dbReference type="InterPro" id="IPR005630">
    <property type="entry name" value="Terpene_synthase_metal-bd"/>
</dbReference>
<evidence type="ECO:0000259" key="4">
    <source>
        <dbReference type="Pfam" id="PF01397"/>
    </source>
</evidence>
<dbReference type="PANTHER" id="PTHR31225">
    <property type="entry name" value="OS04G0344100 PROTEIN-RELATED"/>
    <property type="match status" value="1"/>
</dbReference>
<dbReference type="InterPro" id="IPR008930">
    <property type="entry name" value="Terpenoid_cyclase/PrenylTrfase"/>
</dbReference>
<proteinExistence type="predicted"/>
<accession>A0A5J9WI70</accession>
<comment type="cofactor">
    <cofactor evidence="1">
        <name>Mn(2+)</name>
        <dbReference type="ChEBI" id="CHEBI:29035"/>
    </cofactor>
</comment>
<comment type="caution">
    <text evidence="6">The sequence shown here is derived from an EMBL/GenBank/DDBJ whole genome shotgun (WGS) entry which is preliminary data.</text>
</comment>
<dbReference type="Proteomes" id="UP000324897">
    <property type="component" value="Chromosome 5"/>
</dbReference>
<dbReference type="GO" id="GO:0010333">
    <property type="term" value="F:terpene synthase activity"/>
    <property type="evidence" value="ECO:0007669"/>
    <property type="project" value="InterPro"/>
</dbReference>
<organism evidence="6 7">
    <name type="scientific">Eragrostis curvula</name>
    <name type="common">weeping love grass</name>
    <dbReference type="NCBI Taxonomy" id="38414"/>
    <lineage>
        <taxon>Eukaryota</taxon>
        <taxon>Viridiplantae</taxon>
        <taxon>Streptophyta</taxon>
        <taxon>Embryophyta</taxon>
        <taxon>Tracheophyta</taxon>
        <taxon>Spermatophyta</taxon>
        <taxon>Magnoliopsida</taxon>
        <taxon>Liliopsida</taxon>
        <taxon>Poales</taxon>
        <taxon>Poaceae</taxon>
        <taxon>PACMAD clade</taxon>
        <taxon>Chloridoideae</taxon>
        <taxon>Eragrostideae</taxon>
        <taxon>Eragrostidinae</taxon>
        <taxon>Eragrostis</taxon>
    </lineage>
</organism>
<dbReference type="SFLD" id="SFLDG01019">
    <property type="entry name" value="Terpene_Cyclase_Like_1_C_Termi"/>
    <property type="match status" value="1"/>
</dbReference>
<dbReference type="GO" id="GO:0016102">
    <property type="term" value="P:diterpenoid biosynthetic process"/>
    <property type="evidence" value="ECO:0007669"/>
    <property type="project" value="InterPro"/>
</dbReference>
<dbReference type="GO" id="GO:0000287">
    <property type="term" value="F:magnesium ion binding"/>
    <property type="evidence" value="ECO:0007669"/>
    <property type="project" value="InterPro"/>
</dbReference>
<sequence length="659" mass="75840">MGSLCPVVEDPQQHKPRPYTPSPWRDFFLHHRPCTPSQLLSMKESAEIKKEQVRKIILDTGASSDLAPKLELVDTLQRIGVAYHYVNEIDELLRDVHDSARHEEGCDDELYVASLRFYLLRKHGYNVSSDVFVKFRDEQGNFTSNNNVNSMLMLYDAAHLRTRGEEILGDAITFTKSRLESMVATLVPEDAEEVQDTLRTPRYRRVERVEARRYISVYQKKATRNDTILQFAKLDYNILQALYCEELKAITIWWKDLEPWTYMTFARDRVVEMYFWMSAVAYEPQYSYTRIMLTKLLKIVSLMDDFCDNYSTTEESALFTAAIERWDEAAAEKLPAYLKALYIFILKTTNDIVEQLILQKNKNAEWVKKLLIDVAKRYHAEVKWRDEHYVPTKVEEHLKLSVASSSCMHITNLAFISMGDVTTREAVEWAFSFPKIIQGVCIVGRIGNDIVSHEREQTSKHVVSTVQTCMKEHGITAEQANEKLRVLIDEAWMDIVQGSLDRRHPMALLEKAVNVARAMDHVYKRDDAYTTSFSLKDIITSIVVQHDNVACESHLEPLNALPQDNSAGAPVVGSYVNTHICQMYLSEASGATYSNLHATKHMKAKPIKFNKVCAGAYLSGEVAVCQLREEEEIRRQMRLHLQQDQVHKRKRSLLPSNAL</sequence>
<dbReference type="Gene3D" id="1.50.10.130">
    <property type="entry name" value="Terpene synthase, N-terminal domain"/>
    <property type="match status" value="1"/>
</dbReference>
<evidence type="ECO:0000259" key="5">
    <source>
        <dbReference type="Pfam" id="PF03936"/>
    </source>
</evidence>
<dbReference type="Pfam" id="PF03936">
    <property type="entry name" value="Terpene_synth_C"/>
    <property type="match status" value="1"/>
</dbReference>
<dbReference type="InterPro" id="IPR036965">
    <property type="entry name" value="Terpene_synth_N_sf"/>
</dbReference>
<dbReference type="InterPro" id="IPR034741">
    <property type="entry name" value="Terpene_cyclase-like_1_C"/>
</dbReference>
<keyword evidence="3" id="KW-0479">Metal-binding</keyword>
<feature type="domain" description="Terpene synthase metal-binding" evidence="5">
    <location>
        <begin position="260"/>
        <end position="494"/>
    </location>
</feature>
<evidence type="ECO:0000256" key="3">
    <source>
        <dbReference type="ARBA" id="ARBA00022723"/>
    </source>
</evidence>
<dbReference type="Pfam" id="PF01397">
    <property type="entry name" value="Terpene_synth"/>
    <property type="match status" value="1"/>
</dbReference>
<dbReference type="InterPro" id="IPR050148">
    <property type="entry name" value="Terpene_synthase-like"/>
</dbReference>
<dbReference type="Gene3D" id="1.10.600.10">
    <property type="entry name" value="Farnesyl Diphosphate Synthase"/>
    <property type="match status" value="1"/>
</dbReference>
<dbReference type="PANTHER" id="PTHR31225:SF158">
    <property type="entry name" value="(E)-BETA-CARYOPHYLLENE SYNTHASE"/>
    <property type="match status" value="1"/>
</dbReference>
<dbReference type="OrthoDB" id="1877784at2759"/>
<dbReference type="SUPFAM" id="SSF48239">
    <property type="entry name" value="Terpenoid cyclases/Protein prenyltransferases"/>
    <property type="match status" value="1"/>
</dbReference>
<evidence type="ECO:0008006" key="8">
    <source>
        <dbReference type="Google" id="ProtNLM"/>
    </source>
</evidence>
<protein>
    <recommendedName>
        <fullName evidence="8">Terpene synthase N-terminal domain-containing protein</fullName>
    </recommendedName>
</protein>
<feature type="non-terminal residue" evidence="6">
    <location>
        <position position="1"/>
    </location>
</feature>
<evidence type="ECO:0000313" key="6">
    <source>
        <dbReference type="EMBL" id="TVU47050.1"/>
    </source>
</evidence>
<evidence type="ECO:0000256" key="2">
    <source>
        <dbReference type="ARBA" id="ARBA00001946"/>
    </source>
</evidence>
<feature type="domain" description="Terpene synthase N-terminal" evidence="4">
    <location>
        <begin position="24"/>
        <end position="197"/>
    </location>
</feature>
<keyword evidence="7" id="KW-1185">Reference proteome</keyword>
<evidence type="ECO:0000313" key="7">
    <source>
        <dbReference type="Proteomes" id="UP000324897"/>
    </source>
</evidence>
<dbReference type="InterPro" id="IPR001906">
    <property type="entry name" value="Terpene_synth_N"/>
</dbReference>
<evidence type="ECO:0000256" key="1">
    <source>
        <dbReference type="ARBA" id="ARBA00001936"/>
    </source>
</evidence>
<comment type="cofactor">
    <cofactor evidence="2">
        <name>Mg(2+)</name>
        <dbReference type="ChEBI" id="CHEBI:18420"/>
    </cofactor>
</comment>
<dbReference type="SFLD" id="SFLDS00005">
    <property type="entry name" value="Isoprenoid_Synthase_Type_I"/>
    <property type="match status" value="1"/>
</dbReference>
<name>A0A5J9WI70_9POAL</name>
<gene>
    <name evidence="6" type="ORF">EJB05_06628</name>
</gene>
<dbReference type="FunFam" id="1.10.600.10:FF:000007">
    <property type="entry name" value="Isoprene synthase, chloroplastic"/>
    <property type="match status" value="1"/>
</dbReference>
<dbReference type="InterPro" id="IPR044814">
    <property type="entry name" value="Terpene_cyclase_plant_C1"/>
</dbReference>
<dbReference type="SUPFAM" id="SSF48576">
    <property type="entry name" value="Terpenoid synthases"/>
    <property type="match status" value="1"/>
</dbReference>
<dbReference type="InterPro" id="IPR008949">
    <property type="entry name" value="Isoprenoid_synthase_dom_sf"/>
</dbReference>
<reference evidence="6 7" key="1">
    <citation type="journal article" date="2019" name="Sci. Rep.">
        <title>A high-quality genome of Eragrostis curvula grass provides insights into Poaceae evolution and supports new strategies to enhance forage quality.</title>
        <authorList>
            <person name="Carballo J."/>
            <person name="Santos B.A.C.M."/>
            <person name="Zappacosta D."/>
            <person name="Garbus I."/>
            <person name="Selva J.P."/>
            <person name="Gallo C.A."/>
            <person name="Diaz A."/>
            <person name="Albertini E."/>
            <person name="Caccamo M."/>
            <person name="Echenique V."/>
        </authorList>
    </citation>
    <scope>NUCLEOTIDE SEQUENCE [LARGE SCALE GENOMIC DNA]</scope>
    <source>
        <strain evidence="7">cv. Victoria</strain>
        <tissue evidence="6">Leaf</tissue>
    </source>
</reference>